<accession>A0A1F7IEV4</accession>
<evidence type="ECO:0000313" key="1">
    <source>
        <dbReference type="EMBL" id="OGK41887.1"/>
    </source>
</evidence>
<name>A0A1F7IEV4_9BACT</name>
<protein>
    <recommendedName>
        <fullName evidence="3">Antitoxin</fullName>
    </recommendedName>
</protein>
<dbReference type="STRING" id="1802056.A2954_02455"/>
<evidence type="ECO:0000313" key="2">
    <source>
        <dbReference type="Proteomes" id="UP000177698"/>
    </source>
</evidence>
<gene>
    <name evidence="1" type="ORF">A2954_02455</name>
</gene>
<proteinExistence type="predicted"/>
<dbReference type="EMBL" id="MGAG01000008">
    <property type="protein sequence ID" value="OGK41887.1"/>
    <property type="molecule type" value="Genomic_DNA"/>
</dbReference>
<evidence type="ECO:0008006" key="3">
    <source>
        <dbReference type="Google" id="ProtNLM"/>
    </source>
</evidence>
<dbReference type="Proteomes" id="UP000177698">
    <property type="component" value="Unassembled WGS sequence"/>
</dbReference>
<comment type="caution">
    <text evidence="1">The sequence shown here is derived from an EMBL/GenBank/DDBJ whole genome shotgun (WGS) entry which is preliminary data.</text>
</comment>
<sequence length="79" mass="9207">MQMQTISVKFLRENFSLVRERLKNGFSFLLIYRSEPIGKLEPINFKNGNKLLSNLLTLSDKLKFTSTKSAVDLVRKERD</sequence>
<dbReference type="AlphaFoldDB" id="A0A1F7IEV4"/>
<reference evidence="1 2" key="1">
    <citation type="journal article" date="2016" name="Nat. Commun.">
        <title>Thousands of microbial genomes shed light on interconnected biogeochemical processes in an aquifer system.</title>
        <authorList>
            <person name="Anantharaman K."/>
            <person name="Brown C.T."/>
            <person name="Hug L.A."/>
            <person name="Sharon I."/>
            <person name="Castelle C.J."/>
            <person name="Probst A.J."/>
            <person name="Thomas B.C."/>
            <person name="Singh A."/>
            <person name="Wilkins M.J."/>
            <person name="Karaoz U."/>
            <person name="Brodie E.L."/>
            <person name="Williams K.H."/>
            <person name="Hubbard S.S."/>
            <person name="Banfield J.F."/>
        </authorList>
    </citation>
    <scope>NUCLEOTIDE SEQUENCE [LARGE SCALE GENOMIC DNA]</scope>
</reference>
<organism evidence="1 2">
    <name type="scientific">Candidatus Roizmanbacteria bacterium RIFCSPLOWO2_01_FULL_37_12</name>
    <dbReference type="NCBI Taxonomy" id="1802056"/>
    <lineage>
        <taxon>Bacteria</taxon>
        <taxon>Candidatus Roizmaniibacteriota</taxon>
    </lineage>
</organism>